<dbReference type="AlphaFoldDB" id="A0A6V2Q2H4"/>
<keyword evidence="1" id="KW-0472">Membrane</keyword>
<keyword evidence="1" id="KW-1133">Transmembrane helix</keyword>
<name>A0A6V2Q2H4_HETAK</name>
<keyword evidence="1" id="KW-0812">Transmembrane</keyword>
<dbReference type="EMBL" id="HBIU01007981">
    <property type="protein sequence ID" value="CAE0624484.1"/>
    <property type="molecule type" value="Transcribed_RNA"/>
</dbReference>
<gene>
    <name evidence="3" type="ORF">HAKA00212_LOCUS3151</name>
</gene>
<sequence>MKPSSLWKFFILGIAGLWIGVAEQSGFIEDLDLEVFTCAAYLCENNPQAVSSYLSSGCKDAALLSDENTNTIVMEADSQLSFLENSKTKSLSQKNIVFLGSSFLLLGAFLGFTVGYQQEKKKGSSLLL</sequence>
<reference evidence="3" key="1">
    <citation type="submission" date="2021-01" db="EMBL/GenBank/DDBJ databases">
        <authorList>
            <person name="Corre E."/>
            <person name="Pelletier E."/>
            <person name="Niang G."/>
            <person name="Scheremetjew M."/>
            <person name="Finn R."/>
            <person name="Kale V."/>
            <person name="Holt S."/>
            <person name="Cochrane G."/>
            <person name="Meng A."/>
            <person name="Brown T."/>
            <person name="Cohen L."/>
        </authorList>
    </citation>
    <scope>NUCLEOTIDE SEQUENCE</scope>
    <source>
        <strain evidence="3">CCMP3107</strain>
    </source>
</reference>
<organism evidence="3">
    <name type="scientific">Heterosigma akashiwo</name>
    <name type="common">Chromophytic alga</name>
    <name type="synonym">Heterosigma carterae</name>
    <dbReference type="NCBI Taxonomy" id="2829"/>
    <lineage>
        <taxon>Eukaryota</taxon>
        <taxon>Sar</taxon>
        <taxon>Stramenopiles</taxon>
        <taxon>Ochrophyta</taxon>
        <taxon>Raphidophyceae</taxon>
        <taxon>Chattonellales</taxon>
        <taxon>Chattonellaceae</taxon>
        <taxon>Heterosigma</taxon>
    </lineage>
</organism>
<evidence type="ECO:0000313" key="3">
    <source>
        <dbReference type="EMBL" id="CAE0624484.1"/>
    </source>
</evidence>
<feature type="chain" id="PRO_5030160964" evidence="2">
    <location>
        <begin position="23"/>
        <end position="128"/>
    </location>
</feature>
<protein>
    <submittedName>
        <fullName evidence="3">Uncharacterized protein</fullName>
    </submittedName>
</protein>
<keyword evidence="2" id="KW-0732">Signal</keyword>
<feature type="signal peptide" evidence="2">
    <location>
        <begin position="1"/>
        <end position="22"/>
    </location>
</feature>
<evidence type="ECO:0000256" key="1">
    <source>
        <dbReference type="SAM" id="Phobius"/>
    </source>
</evidence>
<proteinExistence type="predicted"/>
<feature type="transmembrane region" description="Helical" evidence="1">
    <location>
        <begin position="96"/>
        <end position="116"/>
    </location>
</feature>
<evidence type="ECO:0000256" key="2">
    <source>
        <dbReference type="SAM" id="SignalP"/>
    </source>
</evidence>
<accession>A0A6V2Q2H4</accession>